<evidence type="ECO:0000313" key="2">
    <source>
        <dbReference type="EMBL" id="MPR33271.1"/>
    </source>
</evidence>
<gene>
    <name evidence="2" type="ORF">GBK04_07835</name>
</gene>
<dbReference type="Gene3D" id="3.90.1570.10">
    <property type="entry name" value="tt1808, chain A"/>
    <property type="match status" value="1"/>
</dbReference>
<keyword evidence="3" id="KW-1185">Reference proteome</keyword>
<keyword evidence="2" id="KW-0540">Nuclease</keyword>
<dbReference type="EMBL" id="WHLY01000002">
    <property type="protein sequence ID" value="MPR33271.1"/>
    <property type="molecule type" value="Genomic_DNA"/>
</dbReference>
<accession>A0A7C9FNQ1</accession>
<dbReference type="SUPFAM" id="SSF52980">
    <property type="entry name" value="Restriction endonuclease-like"/>
    <property type="match status" value="1"/>
</dbReference>
<proteinExistence type="predicted"/>
<dbReference type="InterPro" id="IPR008538">
    <property type="entry name" value="Uma2"/>
</dbReference>
<dbReference type="InterPro" id="IPR012296">
    <property type="entry name" value="Nuclease_put_TT1808"/>
</dbReference>
<dbReference type="CDD" id="cd06260">
    <property type="entry name" value="DUF820-like"/>
    <property type="match status" value="1"/>
</dbReference>
<comment type="caution">
    <text evidence="2">The sequence shown here is derived from an EMBL/GenBank/DDBJ whole genome shotgun (WGS) entry which is preliminary data.</text>
</comment>
<dbReference type="GO" id="GO:0004519">
    <property type="term" value="F:endonuclease activity"/>
    <property type="evidence" value="ECO:0007669"/>
    <property type="project" value="UniProtKB-KW"/>
</dbReference>
<keyword evidence="2" id="KW-0378">Hydrolase</keyword>
<dbReference type="Pfam" id="PF05685">
    <property type="entry name" value="Uma2"/>
    <property type="match status" value="1"/>
</dbReference>
<sequence length="198" mass="22692">MPAITDLSQLDLNGTYSYADYLTWRFQERVELLRGKIFKMSPAPNVRHQRIASRLHVWLGGILDDHPCELFSAPFDVRLYNLEKSLKADKEVFSVVQPDLCIVCDPVKLADNRSCNGAPDLVIEVLSPGNTKREMSDKFQLYEEAGVREYWLVHPADEAVQIYVLNENERYIGLQPAVEVAQSVIFPELHVDLEKLFK</sequence>
<dbReference type="AlphaFoldDB" id="A0A7C9FNQ1"/>
<dbReference type="PANTHER" id="PTHR34107:SF4">
    <property type="entry name" value="SLL1222 PROTEIN"/>
    <property type="match status" value="1"/>
</dbReference>
<evidence type="ECO:0000259" key="1">
    <source>
        <dbReference type="Pfam" id="PF05685"/>
    </source>
</evidence>
<dbReference type="PANTHER" id="PTHR34107">
    <property type="entry name" value="SLL0198 PROTEIN-RELATED"/>
    <property type="match status" value="1"/>
</dbReference>
<evidence type="ECO:0000313" key="3">
    <source>
        <dbReference type="Proteomes" id="UP000479293"/>
    </source>
</evidence>
<feature type="domain" description="Putative restriction endonuclease" evidence="1">
    <location>
        <begin position="20"/>
        <end position="192"/>
    </location>
</feature>
<organism evidence="2 3">
    <name type="scientific">Salmonirosea aquatica</name>
    <dbReference type="NCBI Taxonomy" id="2654236"/>
    <lineage>
        <taxon>Bacteria</taxon>
        <taxon>Pseudomonadati</taxon>
        <taxon>Bacteroidota</taxon>
        <taxon>Cytophagia</taxon>
        <taxon>Cytophagales</taxon>
        <taxon>Spirosomataceae</taxon>
        <taxon>Salmonirosea</taxon>
    </lineage>
</organism>
<keyword evidence="2" id="KW-0255">Endonuclease</keyword>
<dbReference type="RefSeq" id="WP_152758382.1">
    <property type="nucleotide sequence ID" value="NZ_WHLY01000002.1"/>
</dbReference>
<dbReference type="Proteomes" id="UP000479293">
    <property type="component" value="Unassembled WGS sequence"/>
</dbReference>
<reference evidence="2 3" key="1">
    <citation type="submission" date="2019-10" db="EMBL/GenBank/DDBJ databases">
        <title>Draft Genome Sequence of Cytophagaceae sp. SJW1-29.</title>
        <authorList>
            <person name="Choi A."/>
        </authorList>
    </citation>
    <scope>NUCLEOTIDE SEQUENCE [LARGE SCALE GENOMIC DNA]</scope>
    <source>
        <strain evidence="2 3">SJW1-29</strain>
    </source>
</reference>
<name>A0A7C9FNQ1_9BACT</name>
<protein>
    <submittedName>
        <fullName evidence="2">Uma2 family endonuclease</fullName>
    </submittedName>
</protein>
<dbReference type="InterPro" id="IPR011335">
    <property type="entry name" value="Restrct_endonuc-II-like"/>
</dbReference>